<gene>
    <name evidence="2" type="ORF">LVIROSA_LOCUS5598</name>
</gene>
<feature type="coiled-coil region" evidence="1">
    <location>
        <begin position="103"/>
        <end position="137"/>
    </location>
</feature>
<name>A0AAU9LPT9_9ASTR</name>
<dbReference type="EMBL" id="CAKMRJ010000113">
    <property type="protein sequence ID" value="CAH1417968.1"/>
    <property type="molecule type" value="Genomic_DNA"/>
</dbReference>
<sequence length="199" mass="22541">MKSIWRQKYVDMEVSIPNPPLSKGRKEATMPTLVTLVASLPQFQHPFSMTSVPKSPFETRVASDEEALDKARSCLMEGMHVLNEVYARTRARTEQLSQCQIVFEEALEGLKQLQTLHEQTEEEAKGLREEVVGLSGRNQSLVRDLSQAIGQQGELKILNQDLQLKLDDVVSRRVSAVKELEGISQRYHSLKSQYTEKVS</sequence>
<dbReference type="AlphaFoldDB" id="A0AAU9LPT9"/>
<dbReference type="Proteomes" id="UP001157418">
    <property type="component" value="Unassembled WGS sequence"/>
</dbReference>
<reference evidence="2 3" key="1">
    <citation type="submission" date="2022-01" db="EMBL/GenBank/DDBJ databases">
        <authorList>
            <person name="Xiong W."/>
            <person name="Schranz E."/>
        </authorList>
    </citation>
    <scope>NUCLEOTIDE SEQUENCE [LARGE SCALE GENOMIC DNA]</scope>
</reference>
<protein>
    <submittedName>
        <fullName evidence="2">Uncharacterized protein</fullName>
    </submittedName>
</protein>
<keyword evidence="1" id="KW-0175">Coiled coil</keyword>
<organism evidence="2 3">
    <name type="scientific">Lactuca virosa</name>
    <dbReference type="NCBI Taxonomy" id="75947"/>
    <lineage>
        <taxon>Eukaryota</taxon>
        <taxon>Viridiplantae</taxon>
        <taxon>Streptophyta</taxon>
        <taxon>Embryophyta</taxon>
        <taxon>Tracheophyta</taxon>
        <taxon>Spermatophyta</taxon>
        <taxon>Magnoliopsida</taxon>
        <taxon>eudicotyledons</taxon>
        <taxon>Gunneridae</taxon>
        <taxon>Pentapetalae</taxon>
        <taxon>asterids</taxon>
        <taxon>campanulids</taxon>
        <taxon>Asterales</taxon>
        <taxon>Asteraceae</taxon>
        <taxon>Cichorioideae</taxon>
        <taxon>Cichorieae</taxon>
        <taxon>Lactucinae</taxon>
        <taxon>Lactuca</taxon>
    </lineage>
</organism>
<accession>A0AAU9LPT9</accession>
<comment type="caution">
    <text evidence="2">The sequence shown here is derived from an EMBL/GenBank/DDBJ whole genome shotgun (WGS) entry which is preliminary data.</text>
</comment>
<evidence type="ECO:0000313" key="3">
    <source>
        <dbReference type="Proteomes" id="UP001157418"/>
    </source>
</evidence>
<evidence type="ECO:0000313" key="2">
    <source>
        <dbReference type="EMBL" id="CAH1417968.1"/>
    </source>
</evidence>
<keyword evidence="3" id="KW-1185">Reference proteome</keyword>
<evidence type="ECO:0000256" key="1">
    <source>
        <dbReference type="SAM" id="Coils"/>
    </source>
</evidence>
<proteinExistence type="predicted"/>